<dbReference type="SUPFAM" id="SSF52218">
    <property type="entry name" value="Flavoproteins"/>
    <property type="match status" value="1"/>
</dbReference>
<keyword evidence="2" id="KW-0288">FMN</keyword>
<dbReference type="PANTHER" id="PTHR43278:SF4">
    <property type="entry name" value="NAD(P)H-DEPENDENT FMN-CONTAINING OXIDOREDUCTASE YWQN-RELATED"/>
    <property type="match status" value="1"/>
</dbReference>
<reference evidence="4 5" key="1">
    <citation type="submission" date="2017-02" db="EMBL/GenBank/DDBJ databases">
        <authorList>
            <person name="Peterson S.W."/>
        </authorList>
    </citation>
    <scope>NUCLEOTIDE SEQUENCE [LARGE SCALE GENOMIC DNA]</scope>
    <source>
        <strain evidence="4 5">DSM 16080</strain>
    </source>
</reference>
<dbReference type="RefSeq" id="WP_078716094.1">
    <property type="nucleotide sequence ID" value="NZ_FUYC01000002.1"/>
</dbReference>
<dbReference type="AlphaFoldDB" id="A0A1T4W8S0"/>
<keyword evidence="5" id="KW-1185">Reference proteome</keyword>
<dbReference type="GO" id="GO:0016491">
    <property type="term" value="F:oxidoreductase activity"/>
    <property type="evidence" value="ECO:0007669"/>
    <property type="project" value="InterPro"/>
</dbReference>
<protein>
    <submittedName>
        <fullName evidence="4">Multimeric flavodoxin WrbA</fullName>
    </submittedName>
</protein>
<keyword evidence="1" id="KW-0285">Flavoprotein</keyword>
<name>A0A1T4W8S0_9BACT</name>
<evidence type="ECO:0000313" key="4">
    <source>
        <dbReference type="EMBL" id="SKA73666.1"/>
    </source>
</evidence>
<dbReference type="Proteomes" id="UP000190027">
    <property type="component" value="Unassembled WGS sequence"/>
</dbReference>
<evidence type="ECO:0000256" key="1">
    <source>
        <dbReference type="ARBA" id="ARBA00022630"/>
    </source>
</evidence>
<dbReference type="InterPro" id="IPR051796">
    <property type="entry name" value="ISF_SsuE-like"/>
</dbReference>
<sequence length="198" mass="22660">MSNPIVFQCSHRAQGNSNNAMNLFLEGVREAGGEADTVLLRKVEIKPCRACRVCEKDPASPCALQGKDYALDLFENMLNAPFVFFAAPIYFYHLPSRLKTFIDRSQWVYARKMKNDPEVAERPVRPAYMTLFAGRSEGDKLFEGARLTMKYFLQSFNLELQDPMEFRGFEKIADMERHPEAAERIRALGKQAWQTHAG</sequence>
<accession>A0A1T4W8S0</accession>
<dbReference type="InterPro" id="IPR005025">
    <property type="entry name" value="FMN_Rdtase-like_dom"/>
</dbReference>
<dbReference type="STRING" id="1121449.SAMN02745704_00509"/>
<dbReference type="EMBL" id="FUYC01000002">
    <property type="protein sequence ID" value="SKA73666.1"/>
    <property type="molecule type" value="Genomic_DNA"/>
</dbReference>
<dbReference type="Pfam" id="PF03358">
    <property type="entry name" value="FMN_red"/>
    <property type="match status" value="1"/>
</dbReference>
<evidence type="ECO:0000256" key="2">
    <source>
        <dbReference type="ARBA" id="ARBA00022643"/>
    </source>
</evidence>
<evidence type="ECO:0000259" key="3">
    <source>
        <dbReference type="Pfam" id="PF03358"/>
    </source>
</evidence>
<proteinExistence type="predicted"/>
<gene>
    <name evidence="4" type="ORF">SAMN02745704_00509</name>
</gene>
<feature type="domain" description="NADPH-dependent FMN reductase-like" evidence="3">
    <location>
        <begin position="6"/>
        <end position="146"/>
    </location>
</feature>
<evidence type="ECO:0000313" key="5">
    <source>
        <dbReference type="Proteomes" id="UP000190027"/>
    </source>
</evidence>
<dbReference type="Gene3D" id="3.40.50.360">
    <property type="match status" value="1"/>
</dbReference>
<dbReference type="PANTHER" id="PTHR43278">
    <property type="entry name" value="NAD(P)H-DEPENDENT FMN-CONTAINING OXIDOREDUCTASE YWQN-RELATED"/>
    <property type="match status" value="1"/>
</dbReference>
<dbReference type="OrthoDB" id="9805976at2"/>
<dbReference type="InterPro" id="IPR029039">
    <property type="entry name" value="Flavoprotein-like_sf"/>
</dbReference>
<organism evidence="4 5">
    <name type="scientific">Paucidesulfovibrio gracilis DSM 16080</name>
    <dbReference type="NCBI Taxonomy" id="1121449"/>
    <lineage>
        <taxon>Bacteria</taxon>
        <taxon>Pseudomonadati</taxon>
        <taxon>Thermodesulfobacteriota</taxon>
        <taxon>Desulfovibrionia</taxon>
        <taxon>Desulfovibrionales</taxon>
        <taxon>Desulfovibrionaceae</taxon>
        <taxon>Paucidesulfovibrio</taxon>
    </lineage>
</organism>